<feature type="domain" description="Histidine kinase/HSP90-like ATPase" evidence="7">
    <location>
        <begin position="150"/>
        <end position="235"/>
    </location>
</feature>
<name>A0A1I2J157_9GAMM</name>
<keyword evidence="4" id="KW-0418">Kinase</keyword>
<dbReference type="GO" id="GO:0004673">
    <property type="term" value="F:protein histidine kinase activity"/>
    <property type="evidence" value="ECO:0007669"/>
    <property type="project" value="UniProtKB-EC"/>
</dbReference>
<dbReference type="PANTHER" id="PTHR24421:SF10">
    <property type="entry name" value="NITRATE_NITRITE SENSOR PROTEIN NARQ"/>
    <property type="match status" value="1"/>
</dbReference>
<dbReference type="PANTHER" id="PTHR24421">
    <property type="entry name" value="NITRATE/NITRITE SENSOR PROTEIN NARX-RELATED"/>
    <property type="match status" value="1"/>
</dbReference>
<dbReference type="GO" id="GO:0000160">
    <property type="term" value="P:phosphorelay signal transduction system"/>
    <property type="evidence" value="ECO:0007669"/>
    <property type="project" value="UniProtKB-KW"/>
</dbReference>
<feature type="chain" id="PRO_5011750263" description="histidine kinase" evidence="6">
    <location>
        <begin position="23"/>
        <end position="246"/>
    </location>
</feature>
<evidence type="ECO:0000313" key="9">
    <source>
        <dbReference type="Proteomes" id="UP000199771"/>
    </source>
</evidence>
<dbReference type="EC" id="2.7.13.3" evidence="2"/>
<reference evidence="8 9" key="1">
    <citation type="submission" date="2016-10" db="EMBL/GenBank/DDBJ databases">
        <authorList>
            <person name="de Groot N.N."/>
        </authorList>
    </citation>
    <scope>NUCLEOTIDE SEQUENCE [LARGE SCALE GENOMIC DNA]</scope>
    <source>
        <strain evidence="8 9">DSM 23609</strain>
    </source>
</reference>
<evidence type="ECO:0000256" key="6">
    <source>
        <dbReference type="SAM" id="SignalP"/>
    </source>
</evidence>
<evidence type="ECO:0000256" key="2">
    <source>
        <dbReference type="ARBA" id="ARBA00012438"/>
    </source>
</evidence>
<dbReference type="InterPro" id="IPR050482">
    <property type="entry name" value="Sensor_HK_TwoCompSys"/>
</dbReference>
<feature type="signal peptide" evidence="6">
    <location>
        <begin position="1"/>
        <end position="22"/>
    </location>
</feature>
<dbReference type="Gene3D" id="3.30.565.10">
    <property type="entry name" value="Histidine kinase-like ATPase, C-terminal domain"/>
    <property type="match status" value="1"/>
</dbReference>
<sequence>MSLVNAIVVIAIAALVGCAACAACTCVRASRARRLAQTVPPPLPDAHEREQIAAQERAKIFRDLHDDIGVKLLALLHTVDDVRQADLVRSIIYDLRDIVSRSRRPPGTLLEVLAQIRDEMEQRLEAFGVNLGWRQDPATPDVVVAGASALNLFRIMREAVTNAIRHGRARAICVSIACRDGWLSFEIANDGGALRAASGGTGTSGMQERAASLGGSVRWVEEPGGGVKVVLEVPLLSLQANAQANA</sequence>
<evidence type="ECO:0000256" key="5">
    <source>
        <dbReference type="ARBA" id="ARBA00023012"/>
    </source>
</evidence>
<keyword evidence="6" id="KW-0732">Signal</keyword>
<dbReference type="CDD" id="cd16917">
    <property type="entry name" value="HATPase_UhpB-NarQ-NarX-like"/>
    <property type="match status" value="1"/>
</dbReference>
<evidence type="ECO:0000256" key="1">
    <source>
        <dbReference type="ARBA" id="ARBA00000085"/>
    </source>
</evidence>
<keyword evidence="9" id="KW-1185">Reference proteome</keyword>
<dbReference type="InterPro" id="IPR003594">
    <property type="entry name" value="HATPase_dom"/>
</dbReference>
<comment type="catalytic activity">
    <reaction evidence="1">
        <text>ATP + protein L-histidine = ADP + protein N-phospho-L-histidine.</text>
        <dbReference type="EC" id="2.7.13.3"/>
    </reaction>
</comment>
<protein>
    <recommendedName>
        <fullName evidence="2">histidine kinase</fullName>
        <ecNumber evidence="2">2.7.13.3</ecNumber>
    </recommendedName>
</protein>
<organism evidence="8 9">
    <name type="scientific">Fontimonas thermophila</name>
    <dbReference type="NCBI Taxonomy" id="1076937"/>
    <lineage>
        <taxon>Bacteria</taxon>
        <taxon>Pseudomonadati</taxon>
        <taxon>Pseudomonadota</taxon>
        <taxon>Gammaproteobacteria</taxon>
        <taxon>Nevskiales</taxon>
        <taxon>Nevskiaceae</taxon>
        <taxon>Fontimonas</taxon>
    </lineage>
</organism>
<keyword evidence="3" id="KW-0808">Transferase</keyword>
<dbReference type="InterPro" id="IPR036890">
    <property type="entry name" value="HATPase_C_sf"/>
</dbReference>
<accession>A0A1I2J157</accession>
<dbReference type="OrthoDB" id="9797605at2"/>
<evidence type="ECO:0000256" key="4">
    <source>
        <dbReference type="ARBA" id="ARBA00022777"/>
    </source>
</evidence>
<gene>
    <name evidence="8" type="ORF">SAMN04488120_105113</name>
</gene>
<keyword evidence="5" id="KW-0902">Two-component regulatory system</keyword>
<evidence type="ECO:0000256" key="3">
    <source>
        <dbReference type="ARBA" id="ARBA00022679"/>
    </source>
</evidence>
<evidence type="ECO:0000313" key="8">
    <source>
        <dbReference type="EMBL" id="SFF48179.1"/>
    </source>
</evidence>
<dbReference type="SUPFAM" id="SSF55874">
    <property type="entry name" value="ATPase domain of HSP90 chaperone/DNA topoisomerase II/histidine kinase"/>
    <property type="match status" value="1"/>
</dbReference>
<dbReference type="EMBL" id="FOOC01000005">
    <property type="protein sequence ID" value="SFF48179.1"/>
    <property type="molecule type" value="Genomic_DNA"/>
</dbReference>
<dbReference type="STRING" id="1076937.SAMN04488120_105113"/>
<dbReference type="Pfam" id="PF02518">
    <property type="entry name" value="HATPase_c"/>
    <property type="match status" value="1"/>
</dbReference>
<evidence type="ECO:0000259" key="7">
    <source>
        <dbReference type="Pfam" id="PF02518"/>
    </source>
</evidence>
<proteinExistence type="predicted"/>
<dbReference type="Proteomes" id="UP000199771">
    <property type="component" value="Unassembled WGS sequence"/>
</dbReference>
<dbReference type="AlphaFoldDB" id="A0A1I2J157"/>